<dbReference type="PROSITE" id="PS51534">
    <property type="entry name" value="SEFIR"/>
    <property type="match status" value="1"/>
</dbReference>
<dbReference type="PANTHER" id="PTHR15583">
    <property type="entry name" value="INTERLEUKIN-17 RECEPTOR"/>
    <property type="match status" value="1"/>
</dbReference>
<evidence type="ECO:0000256" key="8">
    <source>
        <dbReference type="ARBA" id="ARBA00023180"/>
    </source>
</evidence>
<reference evidence="14" key="3">
    <citation type="submission" date="2025-09" db="UniProtKB">
        <authorList>
            <consortium name="Ensembl"/>
        </authorList>
    </citation>
    <scope>IDENTIFICATION</scope>
</reference>
<reference evidence="14 15" key="1">
    <citation type="submission" date="2018-10" db="EMBL/GenBank/DDBJ databases">
        <title>Improved assembly of the deer mouse Peromyscus maniculatus genome.</title>
        <authorList>
            <person name="Lassance J.-M."/>
            <person name="Hoekstra H.E."/>
        </authorList>
    </citation>
    <scope>NUCLEOTIDE SEQUENCE [LARGE SCALE GENOMIC DNA]</scope>
</reference>
<evidence type="ECO:0000256" key="10">
    <source>
        <dbReference type="ARBA" id="ARBA00069303"/>
    </source>
</evidence>
<keyword evidence="3" id="KW-0812">Transmembrane</keyword>
<keyword evidence="15" id="KW-1185">Reference proteome</keyword>
<protein>
    <recommendedName>
        <fullName evidence="10">Interleukin-17 receptor E</fullName>
    </recommendedName>
</protein>
<feature type="region of interest" description="Disordered" evidence="11">
    <location>
        <begin position="99"/>
        <end position="136"/>
    </location>
</feature>
<keyword evidence="6" id="KW-0472">Membrane</keyword>
<dbReference type="Ensembl" id="ENSPEMT00000014217.2">
    <property type="protein sequence ID" value="ENSPEMP00000010043.2"/>
    <property type="gene ID" value="ENSPEMG00000011109.2"/>
</dbReference>
<feature type="chain" id="PRO_5034130834" description="Interleukin-17 receptor E" evidence="12">
    <location>
        <begin position="24"/>
        <end position="590"/>
    </location>
</feature>
<evidence type="ECO:0000256" key="1">
    <source>
        <dbReference type="ARBA" id="ARBA00004251"/>
    </source>
</evidence>
<name>A0A8C8TA65_PERMB</name>
<keyword evidence="8" id="KW-0325">Glycoprotein</keyword>
<keyword evidence="4 12" id="KW-0732">Signal</keyword>
<evidence type="ECO:0000256" key="12">
    <source>
        <dbReference type="SAM" id="SignalP"/>
    </source>
</evidence>
<evidence type="ECO:0000313" key="15">
    <source>
        <dbReference type="Proteomes" id="UP000694547"/>
    </source>
</evidence>
<evidence type="ECO:0000256" key="9">
    <source>
        <dbReference type="ARBA" id="ARBA00023198"/>
    </source>
</evidence>
<dbReference type="InterPro" id="IPR039465">
    <property type="entry name" value="IL-17_rcpt-like"/>
</dbReference>
<evidence type="ECO:0000256" key="2">
    <source>
        <dbReference type="ARBA" id="ARBA00022475"/>
    </source>
</evidence>
<dbReference type="PANTHER" id="PTHR15583:SF5">
    <property type="entry name" value="INTERLEUKIN-17 RECEPTOR E"/>
    <property type="match status" value="1"/>
</dbReference>
<feature type="domain" description="SEFIR" evidence="13">
    <location>
        <begin position="400"/>
        <end position="537"/>
    </location>
</feature>
<sequence length="590" mass="65517">MGSSRLAPLLLPLLLLCSRSVSAEVGCPYLPRWTSRCLLASHVDKSFVGLQWVWFPLLVKKSKSPHKFEFYWRRRTPASSQRKLLGSLPPSLEGHRISNPFPAISRRGPRSKRTQPSDAEGVEHLPGAGSQKRGGPEFSFDLLPEAQAIRVTISPGPEASVRLCYQWALECEDMSSPFDIQKIVPGGHTADLPYEFLLPCMCIEASYLQEDTVRRKKCPFQSWPEAYGSDFWKSVHFTDYSRHDQMVMALTLRCPLKLEASLCQRQDPLMPCESLPNATAQESEGWYVLENVDLHPQLCLKFSFENSSHIECPHQSGSLPSWTVSMTTQGQQLTLHFSSRTYATFSAAWSTPGLGLDTLVPTVYSVSQTQGSVPATFDLIIPFLRPGSCILVWRSDVQFAWKHLLCPDADSEAQRRLVGALAELLRTALGGGRDVIVDLWEGTHVARIGPLPWLWAARERVAREQGTVLLLWSCAGPSLAGSGGDPRTASLRTLLCAAPSRLLLAYFSRLCPKGDIPRPLRTLPRYRLLRDLPRLLRALDARPATLATSQSHLGAKRCLKNRLELCHQLELAAKVDHQGSTGHPCGSSGL</sequence>
<dbReference type="Gene3D" id="3.40.50.11530">
    <property type="match status" value="1"/>
</dbReference>
<evidence type="ECO:0000256" key="7">
    <source>
        <dbReference type="ARBA" id="ARBA00023170"/>
    </source>
</evidence>
<evidence type="ECO:0000256" key="3">
    <source>
        <dbReference type="ARBA" id="ARBA00022692"/>
    </source>
</evidence>
<keyword evidence="2" id="KW-1003">Cell membrane</keyword>
<gene>
    <name evidence="14" type="primary">Il17re</name>
</gene>
<evidence type="ECO:0000256" key="5">
    <source>
        <dbReference type="ARBA" id="ARBA00022989"/>
    </source>
</evidence>
<dbReference type="GeneTree" id="ENSGT00940000161421"/>
<evidence type="ECO:0000259" key="13">
    <source>
        <dbReference type="PROSITE" id="PS51534"/>
    </source>
</evidence>
<dbReference type="FunFam" id="3.40.50.11530:FF:000006">
    <property type="entry name" value="interleukin-17 receptor E isoform X2"/>
    <property type="match status" value="1"/>
</dbReference>
<reference evidence="14" key="2">
    <citation type="submission" date="2025-08" db="UniProtKB">
        <authorList>
            <consortium name="Ensembl"/>
        </authorList>
    </citation>
    <scope>IDENTIFICATION</scope>
</reference>
<dbReference type="AlphaFoldDB" id="A0A8C8TA65"/>
<dbReference type="GO" id="GO:0006954">
    <property type="term" value="P:inflammatory response"/>
    <property type="evidence" value="ECO:0007669"/>
    <property type="project" value="UniProtKB-KW"/>
</dbReference>
<organism evidence="14 15">
    <name type="scientific">Peromyscus maniculatus bairdii</name>
    <name type="common">Prairie deer mouse</name>
    <dbReference type="NCBI Taxonomy" id="230844"/>
    <lineage>
        <taxon>Eukaryota</taxon>
        <taxon>Metazoa</taxon>
        <taxon>Chordata</taxon>
        <taxon>Craniata</taxon>
        <taxon>Vertebrata</taxon>
        <taxon>Euteleostomi</taxon>
        <taxon>Mammalia</taxon>
        <taxon>Eutheria</taxon>
        <taxon>Euarchontoglires</taxon>
        <taxon>Glires</taxon>
        <taxon>Rodentia</taxon>
        <taxon>Myomorpha</taxon>
        <taxon>Muroidea</taxon>
        <taxon>Cricetidae</taxon>
        <taxon>Neotominae</taxon>
        <taxon>Peromyscus</taxon>
    </lineage>
</organism>
<keyword evidence="5" id="KW-1133">Transmembrane helix</keyword>
<evidence type="ECO:0000256" key="4">
    <source>
        <dbReference type="ARBA" id="ARBA00022729"/>
    </source>
</evidence>
<accession>A0A8C8TA65</accession>
<evidence type="ECO:0000313" key="14">
    <source>
        <dbReference type="Ensembl" id="ENSPEMP00000010043.2"/>
    </source>
</evidence>
<proteinExistence type="predicted"/>
<feature type="signal peptide" evidence="12">
    <location>
        <begin position="1"/>
        <end position="23"/>
    </location>
</feature>
<keyword evidence="7" id="KW-0675">Receptor</keyword>
<evidence type="ECO:0000256" key="6">
    <source>
        <dbReference type="ARBA" id="ARBA00023136"/>
    </source>
</evidence>
<dbReference type="Proteomes" id="UP000694547">
    <property type="component" value="Chromosome 3"/>
</dbReference>
<comment type="subcellular location">
    <subcellularLocation>
        <location evidence="1">Cell membrane</location>
        <topology evidence="1">Single-pass type I membrane protein</topology>
    </subcellularLocation>
</comment>
<evidence type="ECO:0000256" key="11">
    <source>
        <dbReference type="SAM" id="MobiDB-lite"/>
    </source>
</evidence>
<dbReference type="GO" id="GO:0030368">
    <property type="term" value="F:interleukin-17 receptor activity"/>
    <property type="evidence" value="ECO:0007669"/>
    <property type="project" value="InterPro"/>
</dbReference>
<dbReference type="Pfam" id="PF15037">
    <property type="entry name" value="IL17_R_N"/>
    <property type="match status" value="1"/>
</dbReference>
<keyword evidence="9" id="KW-0395">Inflammatory response</keyword>
<dbReference type="InterPro" id="IPR013568">
    <property type="entry name" value="SEFIR_dom"/>
</dbReference>
<dbReference type="InterPro" id="IPR027841">
    <property type="entry name" value="IL-17_rcpt_C/E_N"/>
</dbReference>
<dbReference type="GO" id="GO:0005886">
    <property type="term" value="C:plasma membrane"/>
    <property type="evidence" value="ECO:0007669"/>
    <property type="project" value="UniProtKB-SubCell"/>
</dbReference>